<evidence type="ECO:0000256" key="5">
    <source>
        <dbReference type="SAM" id="Phobius"/>
    </source>
</evidence>
<keyword evidence="3 5" id="KW-1133">Transmembrane helix</keyword>
<dbReference type="InterPro" id="IPR013057">
    <property type="entry name" value="AA_transpt_TM"/>
</dbReference>
<evidence type="ECO:0000256" key="4">
    <source>
        <dbReference type="ARBA" id="ARBA00023136"/>
    </source>
</evidence>
<feature type="transmembrane region" description="Helical" evidence="5">
    <location>
        <begin position="53"/>
        <end position="79"/>
    </location>
</feature>
<dbReference type="Proteomes" id="UP000230423">
    <property type="component" value="Unassembled WGS sequence"/>
</dbReference>
<dbReference type="PANTHER" id="PTHR22950">
    <property type="entry name" value="AMINO ACID TRANSPORTER"/>
    <property type="match status" value="1"/>
</dbReference>
<feature type="domain" description="Amino acid transporter transmembrane" evidence="6">
    <location>
        <begin position="8"/>
        <end position="104"/>
    </location>
</feature>
<sequence>ELIFHEKFSHLSLPAVTNFSGVTIAAGGLMYAFEGQAMVLALENRLKMPSDMIGLTGVLSTSMNVVMLIYAFLGFFGYVTFGPSVAGSLTLNLPNSGYLFWRDLYNYNDPQLTESSAS</sequence>
<comment type="subcellular location">
    <subcellularLocation>
        <location evidence="1">Membrane</location>
        <topology evidence="1">Multi-pass membrane protein</topology>
    </subcellularLocation>
</comment>
<feature type="non-terminal residue" evidence="7">
    <location>
        <position position="1"/>
    </location>
</feature>
<dbReference type="PANTHER" id="PTHR22950:SF193">
    <property type="entry name" value="AMINO ACID TRANSPORTER TRANSMEMBRANE DOMAIN-CONTAINING PROTEIN"/>
    <property type="match status" value="1"/>
</dbReference>
<dbReference type="OrthoDB" id="1684102at2759"/>
<feature type="transmembrane region" description="Helical" evidence="5">
    <location>
        <begin position="12"/>
        <end position="33"/>
    </location>
</feature>
<dbReference type="AlphaFoldDB" id="A0A2G9TCI2"/>
<evidence type="ECO:0000256" key="1">
    <source>
        <dbReference type="ARBA" id="ARBA00004141"/>
    </source>
</evidence>
<dbReference type="EMBL" id="KZ385164">
    <property type="protein sequence ID" value="PIO55598.1"/>
    <property type="molecule type" value="Genomic_DNA"/>
</dbReference>
<accession>A0A2G9TCI2</accession>
<evidence type="ECO:0000313" key="8">
    <source>
        <dbReference type="Proteomes" id="UP000230423"/>
    </source>
</evidence>
<evidence type="ECO:0000259" key="6">
    <source>
        <dbReference type="Pfam" id="PF01490"/>
    </source>
</evidence>
<dbReference type="Pfam" id="PF01490">
    <property type="entry name" value="Aa_trans"/>
    <property type="match status" value="1"/>
</dbReference>
<keyword evidence="2 5" id="KW-0812">Transmembrane</keyword>
<reference evidence="7 8" key="1">
    <citation type="submission" date="2015-09" db="EMBL/GenBank/DDBJ databases">
        <title>Draft genome of the parasitic nematode Teladorsagia circumcincta isolate WARC Sus (inbred).</title>
        <authorList>
            <person name="Mitreva M."/>
        </authorList>
    </citation>
    <scope>NUCLEOTIDE SEQUENCE [LARGE SCALE GENOMIC DNA]</scope>
    <source>
        <strain evidence="7 8">S</strain>
    </source>
</reference>
<evidence type="ECO:0000256" key="2">
    <source>
        <dbReference type="ARBA" id="ARBA00022692"/>
    </source>
</evidence>
<keyword evidence="4 5" id="KW-0472">Membrane</keyword>
<evidence type="ECO:0000313" key="7">
    <source>
        <dbReference type="EMBL" id="PIO55598.1"/>
    </source>
</evidence>
<dbReference type="GO" id="GO:0015179">
    <property type="term" value="F:L-amino acid transmembrane transporter activity"/>
    <property type="evidence" value="ECO:0007669"/>
    <property type="project" value="TreeGrafter"/>
</dbReference>
<evidence type="ECO:0000256" key="3">
    <source>
        <dbReference type="ARBA" id="ARBA00022989"/>
    </source>
</evidence>
<proteinExistence type="predicted"/>
<dbReference type="GO" id="GO:0005774">
    <property type="term" value="C:vacuolar membrane"/>
    <property type="evidence" value="ECO:0007669"/>
    <property type="project" value="TreeGrafter"/>
</dbReference>
<keyword evidence="8" id="KW-1185">Reference proteome</keyword>
<organism evidence="7 8">
    <name type="scientific">Teladorsagia circumcincta</name>
    <name type="common">Brown stomach worm</name>
    <name type="synonym">Ostertagia circumcincta</name>
    <dbReference type="NCBI Taxonomy" id="45464"/>
    <lineage>
        <taxon>Eukaryota</taxon>
        <taxon>Metazoa</taxon>
        <taxon>Ecdysozoa</taxon>
        <taxon>Nematoda</taxon>
        <taxon>Chromadorea</taxon>
        <taxon>Rhabditida</taxon>
        <taxon>Rhabditina</taxon>
        <taxon>Rhabditomorpha</taxon>
        <taxon>Strongyloidea</taxon>
        <taxon>Trichostrongylidae</taxon>
        <taxon>Teladorsagia</taxon>
    </lineage>
</organism>
<protein>
    <recommendedName>
        <fullName evidence="6">Amino acid transporter transmembrane domain-containing protein</fullName>
    </recommendedName>
</protein>
<name>A0A2G9TCI2_TELCI</name>
<gene>
    <name evidence="7" type="ORF">TELCIR_23014</name>
</gene>